<dbReference type="Pfam" id="PF00264">
    <property type="entry name" value="Tyrosinase"/>
    <property type="match status" value="1"/>
</dbReference>
<dbReference type="PANTHER" id="PTHR11474:SF76">
    <property type="entry name" value="SHKT DOMAIN-CONTAINING PROTEIN"/>
    <property type="match status" value="1"/>
</dbReference>
<sequence>MASAPYAITGIPTTRAPDGALPLRQEIDAWSANPANVDQVNLYLQALAAFQQLPATDKLSYFQIAGIHGEPFIPWDENTSPNPRSRWRGYCTHASILFPTWHRPYLAVFEQILHSIMQRIAAAYPDQELRTRYQTAAEAFRIPYWDSAQLKERGGRRSLNVPYLCTLPTVQVFTPTSAGDTIRPFETIDNPLYSYKFVTTQGITSFQDQDGNFFPFANAMGTSRYPPQYNSRDPTVSSQWTNGFVDNDSITEALRNLSSLGEDVYRSFTTSNYAWYSSTQQSNPPAPNSYQSLESIHNEIHGITGGGGHMSWNTVSSFDPIFWLHHCNVDRLFAIWQAIYADTGRYPDAWFNAQSAQLRDERGTWSIAAGSRENADTPLAPFHKDDRGSVYNSNDVRNWTRFGSSYPELQPWLPQYRDSTGEFNATLYRNDVVAQVTDLYSRVRRRVQNTQVPRNRLFAATQTGTQTFQGSSATAGGSFAAPPTTQGPGQQLQFGPPPSGGQQAFAPPPTVQAQAQSQGQPFTPPTTLPTQGQQFTSPPPQTAQGQQFPPPPTQQQQFSPPPTHQQQFAPPPTQEHGQAVTSPPAQTQFSPPPTQAFSPPPTGDSHGQQFTPQPQQQFTPQPQQQQQQQFAPPQQGPGGHTPQGQHSSPPPKKSGLSGLMSSAKLHFGEALTAGREAAQGHQQPVQQHQQPTHTPGNPGSSGTALATKFGGIIGGGIHMAQERLGSKKQPGQPGTRGIDDEPGQEGELSRGFGDMSLGQQSFGSGESLTYHEYDANIRFERFDLGGRPFTVHIFLGDFNPDPATWMWDKNRVGGIYNFVAGVQRGDGSACSNCETQSQDHTIVTGQVSLTNALLDDVEDSANGLNSLIPEEVIPYLQRHLHWRITDPNGREIPRQSLNTLKISVVECSATISNNPGELTQYGDHRVLDIVTEGRPAGKAAGDGY</sequence>
<dbReference type="PROSITE" id="PS00498">
    <property type="entry name" value="TYROSINASE_2"/>
    <property type="match status" value="1"/>
</dbReference>
<evidence type="ECO:0000256" key="9">
    <source>
        <dbReference type="ARBA" id="ARBA00048233"/>
    </source>
</evidence>
<evidence type="ECO:0000256" key="7">
    <source>
        <dbReference type="ARBA" id="ARBA00023033"/>
    </source>
</evidence>
<dbReference type="GO" id="GO:0004503">
    <property type="term" value="F:tyrosinase activity"/>
    <property type="evidence" value="ECO:0007669"/>
    <property type="project" value="UniProtKB-EC"/>
</dbReference>
<keyword evidence="5" id="KW-0560">Oxidoreductase</keyword>
<feature type="domain" description="Tyrosinase copper-binding" evidence="12">
    <location>
        <begin position="93"/>
        <end position="110"/>
    </location>
</feature>
<dbReference type="EC" id="1.14.18.1" evidence="3"/>
<feature type="compositionally biased region" description="Polar residues" evidence="11">
    <location>
        <begin position="575"/>
        <end position="587"/>
    </location>
</feature>
<evidence type="ECO:0000259" key="13">
    <source>
        <dbReference type="PROSITE" id="PS00498"/>
    </source>
</evidence>
<feature type="region of interest" description="Disordered" evidence="11">
    <location>
        <begin position="454"/>
        <end position="659"/>
    </location>
</feature>
<keyword evidence="6" id="KW-0186">Copper</keyword>
<evidence type="ECO:0000313" key="14">
    <source>
        <dbReference type="EMBL" id="KAF3289459.1"/>
    </source>
</evidence>
<comment type="catalytic activity">
    <reaction evidence="9">
        <text>2 L-dopa + O2 = 2 L-dopaquinone + 2 H2O</text>
        <dbReference type="Rhea" id="RHEA:34287"/>
        <dbReference type="ChEBI" id="CHEBI:15377"/>
        <dbReference type="ChEBI" id="CHEBI:15379"/>
        <dbReference type="ChEBI" id="CHEBI:57504"/>
        <dbReference type="ChEBI" id="CHEBI:57924"/>
        <dbReference type="EC" id="1.14.18.1"/>
    </reaction>
</comment>
<evidence type="ECO:0000256" key="3">
    <source>
        <dbReference type="ARBA" id="ARBA00011906"/>
    </source>
</evidence>
<evidence type="ECO:0000256" key="10">
    <source>
        <dbReference type="ARBA" id="ARBA00048881"/>
    </source>
</evidence>
<dbReference type="Gene3D" id="1.10.1280.10">
    <property type="entry name" value="Di-copper center containing domain from catechol oxidase"/>
    <property type="match status" value="1"/>
</dbReference>
<accession>A0A7C8RPN7</accession>
<evidence type="ECO:0000256" key="11">
    <source>
        <dbReference type="SAM" id="MobiDB-lite"/>
    </source>
</evidence>
<dbReference type="AlphaFoldDB" id="A0A7C8RPN7"/>
<feature type="region of interest" description="Disordered" evidence="11">
    <location>
        <begin position="725"/>
        <end position="758"/>
    </location>
</feature>
<reference evidence="14 15" key="1">
    <citation type="submission" date="2020-01" db="EMBL/GenBank/DDBJ databases">
        <authorList>
            <person name="Palmer J.M."/>
        </authorList>
    </citation>
    <scope>NUCLEOTIDE SEQUENCE [LARGE SCALE GENOMIC DNA]</scope>
    <source>
        <strain evidence="14 15">TWF970</strain>
    </source>
</reference>
<comment type="catalytic activity">
    <reaction evidence="10">
        <text>L-tyrosine + O2 = L-dopaquinone + H2O</text>
        <dbReference type="Rhea" id="RHEA:18117"/>
        <dbReference type="ChEBI" id="CHEBI:15377"/>
        <dbReference type="ChEBI" id="CHEBI:15379"/>
        <dbReference type="ChEBI" id="CHEBI:57924"/>
        <dbReference type="ChEBI" id="CHEBI:58315"/>
        <dbReference type="EC" id="1.14.18.1"/>
    </reaction>
</comment>
<dbReference type="GO" id="GO:0046872">
    <property type="term" value="F:metal ion binding"/>
    <property type="evidence" value="ECO:0007669"/>
    <property type="project" value="UniProtKB-KW"/>
</dbReference>
<dbReference type="Gene3D" id="2.60.310.20">
    <property type="match status" value="1"/>
</dbReference>
<evidence type="ECO:0000256" key="8">
    <source>
        <dbReference type="ARBA" id="ARBA00023101"/>
    </source>
</evidence>
<comment type="cofactor">
    <cofactor evidence="1">
        <name>Cu(2+)</name>
        <dbReference type="ChEBI" id="CHEBI:29036"/>
    </cofactor>
</comment>
<dbReference type="PANTHER" id="PTHR11474">
    <property type="entry name" value="TYROSINASE FAMILY MEMBER"/>
    <property type="match status" value="1"/>
</dbReference>
<dbReference type="Pfam" id="PF18132">
    <property type="entry name" value="Tyrosinase_C"/>
    <property type="match status" value="1"/>
</dbReference>
<keyword evidence="7" id="KW-0503">Monooxygenase</keyword>
<evidence type="ECO:0000256" key="2">
    <source>
        <dbReference type="ARBA" id="ARBA00009928"/>
    </source>
</evidence>
<organism evidence="14 15">
    <name type="scientific">Orbilia oligospora</name>
    <name type="common">Nematode-trapping fungus</name>
    <name type="synonym">Arthrobotrys oligospora</name>
    <dbReference type="NCBI Taxonomy" id="2813651"/>
    <lineage>
        <taxon>Eukaryota</taxon>
        <taxon>Fungi</taxon>
        <taxon>Dikarya</taxon>
        <taxon>Ascomycota</taxon>
        <taxon>Pezizomycotina</taxon>
        <taxon>Orbiliomycetes</taxon>
        <taxon>Orbiliales</taxon>
        <taxon>Orbiliaceae</taxon>
        <taxon>Orbilia</taxon>
    </lineage>
</organism>
<evidence type="ECO:0000256" key="1">
    <source>
        <dbReference type="ARBA" id="ARBA00001973"/>
    </source>
</evidence>
<protein>
    <recommendedName>
        <fullName evidence="3">tyrosinase</fullName>
        <ecNumber evidence="3">1.14.18.1</ecNumber>
    </recommendedName>
</protein>
<feature type="region of interest" description="Disordered" evidence="11">
    <location>
        <begin position="675"/>
        <end position="709"/>
    </location>
</feature>
<feature type="compositionally biased region" description="Low complexity" evidence="11">
    <location>
        <begin position="607"/>
        <end position="633"/>
    </location>
</feature>
<dbReference type="OrthoDB" id="1658288at2759"/>
<keyword evidence="8" id="KW-0470">Melanin biosynthesis</keyword>
<comment type="similarity">
    <text evidence="2">Belongs to the tyrosinase family.</text>
</comment>
<dbReference type="Proteomes" id="UP000474640">
    <property type="component" value="Unassembled WGS sequence"/>
</dbReference>
<dbReference type="InterPro" id="IPR050316">
    <property type="entry name" value="Tyrosinase/Hemocyanin"/>
</dbReference>
<comment type="caution">
    <text evidence="14">The sequence shown here is derived from an EMBL/GenBank/DDBJ whole genome shotgun (WGS) entry which is preliminary data.</text>
</comment>
<gene>
    <name evidence="14" type="ORF">TWF970_003237</name>
</gene>
<dbReference type="PROSITE" id="PS00497">
    <property type="entry name" value="TYROSINASE_1"/>
    <property type="match status" value="1"/>
</dbReference>
<dbReference type="GO" id="GO:0042438">
    <property type="term" value="P:melanin biosynthetic process"/>
    <property type="evidence" value="ECO:0007669"/>
    <property type="project" value="UniProtKB-KW"/>
</dbReference>
<dbReference type="InterPro" id="IPR041640">
    <property type="entry name" value="Tyrosinase_C"/>
</dbReference>
<name>A0A7C8RPN7_ORBOL</name>
<evidence type="ECO:0000256" key="5">
    <source>
        <dbReference type="ARBA" id="ARBA00023002"/>
    </source>
</evidence>
<keyword evidence="4" id="KW-0479">Metal-binding</keyword>
<feature type="compositionally biased region" description="Low complexity" evidence="11">
    <location>
        <begin position="458"/>
        <end position="505"/>
    </location>
</feature>
<proteinExistence type="inferred from homology"/>
<feature type="compositionally biased region" description="Low complexity" evidence="11">
    <location>
        <begin position="642"/>
        <end position="659"/>
    </location>
</feature>
<feature type="compositionally biased region" description="Low complexity" evidence="11">
    <location>
        <begin position="679"/>
        <end position="696"/>
    </location>
</feature>
<dbReference type="EMBL" id="JAABOJ010000002">
    <property type="protein sequence ID" value="KAF3289459.1"/>
    <property type="molecule type" value="Genomic_DNA"/>
</dbReference>
<feature type="compositionally biased region" description="Pro residues" evidence="11">
    <location>
        <begin position="548"/>
        <end position="573"/>
    </location>
</feature>
<evidence type="ECO:0000259" key="12">
    <source>
        <dbReference type="PROSITE" id="PS00497"/>
    </source>
</evidence>
<dbReference type="PRINTS" id="PR00092">
    <property type="entry name" value="TYROSINASE"/>
</dbReference>
<dbReference type="InterPro" id="IPR002227">
    <property type="entry name" value="Tyrosinase_Cu-bd"/>
</dbReference>
<dbReference type="OMA" id="YHEYDAN"/>
<evidence type="ECO:0000313" key="15">
    <source>
        <dbReference type="Proteomes" id="UP000474640"/>
    </source>
</evidence>
<dbReference type="InterPro" id="IPR008922">
    <property type="entry name" value="Di-copper_centre_dom_sf"/>
</dbReference>
<feature type="compositionally biased region" description="Pro residues" evidence="11">
    <location>
        <begin position="590"/>
        <end position="602"/>
    </location>
</feature>
<feature type="domain" description="Tyrosinase copper-binding" evidence="13">
    <location>
        <begin position="319"/>
        <end position="330"/>
    </location>
</feature>
<dbReference type="SUPFAM" id="SSF48056">
    <property type="entry name" value="Di-copper centre-containing domain"/>
    <property type="match status" value="1"/>
</dbReference>
<feature type="compositionally biased region" description="Low complexity" evidence="11">
    <location>
        <begin position="528"/>
        <end position="547"/>
    </location>
</feature>
<evidence type="ECO:0000256" key="4">
    <source>
        <dbReference type="ARBA" id="ARBA00022723"/>
    </source>
</evidence>
<evidence type="ECO:0000256" key="6">
    <source>
        <dbReference type="ARBA" id="ARBA00023008"/>
    </source>
</evidence>